<name>A0A4Y9S8A4_9BURK</name>
<comment type="caution">
    <text evidence="7">The sequence shown here is derived from an EMBL/GenBank/DDBJ whole genome shotgun (WGS) entry which is preliminary data.</text>
</comment>
<organism evidence="7 8">
    <name type="scientific">Zemynaea arenosa</name>
    <dbReference type="NCBI Taxonomy" id="2561931"/>
    <lineage>
        <taxon>Bacteria</taxon>
        <taxon>Pseudomonadati</taxon>
        <taxon>Pseudomonadota</taxon>
        <taxon>Betaproteobacteria</taxon>
        <taxon>Burkholderiales</taxon>
        <taxon>Oxalobacteraceae</taxon>
        <taxon>Telluria group</taxon>
        <taxon>Zemynaea</taxon>
    </lineage>
</organism>
<feature type="chain" id="PRO_5021487630" evidence="6">
    <location>
        <begin position="21"/>
        <end position="454"/>
    </location>
</feature>
<reference evidence="7 8" key="1">
    <citation type="submission" date="2019-03" db="EMBL/GenBank/DDBJ databases">
        <title>Draft Genome Sequence of Massilia arenosa sp. nov., a Novel Massilia Species Isolated from a Sandy-loam Maize Soil.</title>
        <authorList>
            <person name="Raths R."/>
            <person name="Peta V."/>
            <person name="Bucking H."/>
        </authorList>
    </citation>
    <scope>NUCLEOTIDE SEQUENCE [LARGE SCALE GENOMIC DNA]</scope>
    <source>
        <strain evidence="7 8">MC02</strain>
    </source>
</reference>
<evidence type="ECO:0000256" key="4">
    <source>
        <dbReference type="ARBA" id="ARBA00023136"/>
    </source>
</evidence>
<dbReference type="InterPro" id="IPR010583">
    <property type="entry name" value="MipA"/>
</dbReference>
<dbReference type="Pfam" id="PF06629">
    <property type="entry name" value="MipA"/>
    <property type="match status" value="1"/>
</dbReference>
<feature type="signal peptide" evidence="6">
    <location>
        <begin position="1"/>
        <end position="20"/>
    </location>
</feature>
<keyword evidence="8" id="KW-1185">Reference proteome</keyword>
<dbReference type="GO" id="GO:0009279">
    <property type="term" value="C:cell outer membrane"/>
    <property type="evidence" value="ECO:0007669"/>
    <property type="project" value="UniProtKB-SubCell"/>
</dbReference>
<evidence type="ECO:0000313" key="7">
    <source>
        <dbReference type="EMBL" id="TFW17931.1"/>
    </source>
</evidence>
<evidence type="ECO:0000256" key="2">
    <source>
        <dbReference type="ARBA" id="ARBA00005722"/>
    </source>
</evidence>
<protein>
    <submittedName>
        <fullName evidence="7">MipA/OmpV family protein</fullName>
    </submittedName>
</protein>
<gene>
    <name evidence="7" type="ORF">E4L96_13645</name>
</gene>
<dbReference type="AlphaFoldDB" id="A0A4Y9S8A4"/>
<evidence type="ECO:0000256" key="3">
    <source>
        <dbReference type="ARBA" id="ARBA00022729"/>
    </source>
</evidence>
<sequence length="454" mass="50909">MYRIYKYLLPALLAPLPALAGTETLIDFVAVPNSAGLGAIQRVAYTPYKDASRGLDLIPLYMYEGERIYLHATRVGLKLREKERYGLDLFLDYRYEGYPYEKTPPVLAGMEKRNPAVDMGISYRYRRPYGNFDLEYLHDANHTHKGSETRFEYSVDLDAGRWHFRPAVTVARRSRLLNDYYYGVRPEEATATRPAYHAGAGTDWALNLYAYYDLSARWRALGALGFTHHSNQILRSPLVEDSAEPSLQLGVAYEFGNHQPYSAPAAPLQVRLFGGRATECNFLPAATFRCGSTRTGDDTRIWGLDVGRTLVKNVHGWPLDFAGYVGVLAHDERGLRSNGLQLNAQLKAFYSGFPWSERVLTRVGFGAGFSFAQRVPLTEERDQARRGRATSKLLNYLDPTLDVSVGDLVGSRRLHDTMLGVGISHRSGIFGTSQLLGNINGGSNYLYAYLETTL</sequence>
<dbReference type="RefSeq" id="WP_135207778.1">
    <property type="nucleotide sequence ID" value="NZ_SPVF01000171.1"/>
</dbReference>
<comment type="subcellular location">
    <subcellularLocation>
        <location evidence="1">Cell outer membrane</location>
    </subcellularLocation>
</comment>
<dbReference type="PANTHER" id="PTHR38776">
    <property type="entry name" value="MLTA-INTERACTING PROTEIN-RELATED"/>
    <property type="match status" value="1"/>
</dbReference>
<evidence type="ECO:0000256" key="1">
    <source>
        <dbReference type="ARBA" id="ARBA00004442"/>
    </source>
</evidence>
<comment type="similarity">
    <text evidence="2">Belongs to the MipA/OmpV family.</text>
</comment>
<keyword evidence="3 6" id="KW-0732">Signal</keyword>
<evidence type="ECO:0000256" key="5">
    <source>
        <dbReference type="ARBA" id="ARBA00023237"/>
    </source>
</evidence>
<dbReference type="OrthoDB" id="8562138at2"/>
<evidence type="ECO:0000313" key="8">
    <source>
        <dbReference type="Proteomes" id="UP000298438"/>
    </source>
</evidence>
<keyword evidence="5" id="KW-0998">Cell outer membrane</keyword>
<keyword evidence="4" id="KW-0472">Membrane</keyword>
<dbReference type="Proteomes" id="UP000298438">
    <property type="component" value="Unassembled WGS sequence"/>
</dbReference>
<accession>A0A4Y9S8A4</accession>
<proteinExistence type="inferred from homology"/>
<dbReference type="EMBL" id="SPVF01000171">
    <property type="protein sequence ID" value="TFW17931.1"/>
    <property type="molecule type" value="Genomic_DNA"/>
</dbReference>
<evidence type="ECO:0000256" key="6">
    <source>
        <dbReference type="SAM" id="SignalP"/>
    </source>
</evidence>
<dbReference type="PANTHER" id="PTHR38776:SF1">
    <property type="entry name" value="MLTA-INTERACTING PROTEIN-RELATED"/>
    <property type="match status" value="1"/>
</dbReference>